<reference evidence="2 3" key="1">
    <citation type="submission" date="2022-11" db="EMBL/GenBank/DDBJ databases">
        <title>The characterization of three novel Bacteroidetes species and genomic analysis of their roles in tidal elemental geochemical cycles.</title>
        <authorList>
            <person name="Ma K.-J."/>
        </authorList>
    </citation>
    <scope>NUCLEOTIDE SEQUENCE [LARGE SCALE GENOMIC DNA]</scope>
    <source>
        <strain evidence="2 3">M82</strain>
    </source>
</reference>
<dbReference type="Proteomes" id="UP001207228">
    <property type="component" value="Unassembled WGS sequence"/>
</dbReference>
<dbReference type="PROSITE" id="PS51257">
    <property type="entry name" value="PROKAR_LIPOPROTEIN"/>
    <property type="match status" value="1"/>
</dbReference>
<comment type="caution">
    <text evidence="2">The sequence shown here is derived from an EMBL/GenBank/DDBJ whole genome shotgun (WGS) entry which is preliminary data.</text>
</comment>
<dbReference type="Pfam" id="PF06439">
    <property type="entry name" value="3keto-disac_hyd"/>
    <property type="match status" value="1"/>
</dbReference>
<dbReference type="EMBL" id="JAPFQO010000003">
    <property type="protein sequence ID" value="MCX2739761.1"/>
    <property type="molecule type" value="Genomic_DNA"/>
</dbReference>
<name>A0ABT3REB7_9BACT</name>
<evidence type="ECO:0000259" key="1">
    <source>
        <dbReference type="Pfam" id="PF06439"/>
    </source>
</evidence>
<dbReference type="RefSeq" id="WP_266051820.1">
    <property type="nucleotide sequence ID" value="NZ_JAPFQO010000003.1"/>
</dbReference>
<gene>
    <name evidence="2" type="ORF">OO017_07380</name>
</gene>
<proteinExistence type="predicted"/>
<protein>
    <submittedName>
        <fullName evidence="2">DUF1080 domain-containing protein</fullName>
    </submittedName>
</protein>
<organism evidence="2 3">
    <name type="scientific">Pontibacter anaerobius</name>
    <dbReference type="NCBI Taxonomy" id="2993940"/>
    <lineage>
        <taxon>Bacteria</taxon>
        <taxon>Pseudomonadati</taxon>
        <taxon>Bacteroidota</taxon>
        <taxon>Cytophagia</taxon>
        <taxon>Cytophagales</taxon>
        <taxon>Hymenobacteraceae</taxon>
        <taxon>Pontibacter</taxon>
    </lineage>
</organism>
<feature type="domain" description="3-keto-alpha-glucoside-1,2-lyase/3-keto-2-hydroxy-glucal hydratase" evidence="1">
    <location>
        <begin position="40"/>
        <end position="245"/>
    </location>
</feature>
<sequence length="247" mass="28007">MLKNYIAALAILTLAGCQSTESENTMAENDQNQQVEAEGEWISLFDGKTTNGWHTYGKDSVGRAWVIDDGALHLDASNKKDWQTSDGGDIVTEEEFEDFHLELEWKVAENGNSGIIFYVKEDTAKYDYTWNTGLEMQVLDNNGHPDAKIEKHRAGDLYDLIASSPETVKPAGEWNKAEIISDNGQLVFHLNGEKVLETTLWDDNWRQMVAGSKFADMENWGTFRSGKIAIQDHGDNVWYRNIRIKRL</sequence>
<dbReference type="InterPro" id="IPR010496">
    <property type="entry name" value="AL/BT2_dom"/>
</dbReference>
<accession>A0ABT3REB7</accession>
<dbReference type="Gene3D" id="2.60.120.560">
    <property type="entry name" value="Exo-inulinase, domain 1"/>
    <property type="match status" value="1"/>
</dbReference>
<keyword evidence="3" id="KW-1185">Reference proteome</keyword>
<evidence type="ECO:0000313" key="2">
    <source>
        <dbReference type="EMBL" id="MCX2739761.1"/>
    </source>
</evidence>
<evidence type="ECO:0000313" key="3">
    <source>
        <dbReference type="Proteomes" id="UP001207228"/>
    </source>
</evidence>